<name>A0A0N1J249_FUSLA</name>
<accession>A0A0N1J249</accession>
<evidence type="ECO:0000313" key="2">
    <source>
        <dbReference type="Proteomes" id="UP000037904"/>
    </source>
</evidence>
<comment type="caution">
    <text evidence="1">The sequence shown here is derived from an EMBL/GenBank/DDBJ whole genome shotgun (WGS) entry which is preliminary data.</text>
</comment>
<proteinExistence type="predicted"/>
<feature type="non-terminal residue" evidence="1">
    <location>
        <position position="1"/>
    </location>
</feature>
<evidence type="ECO:0000313" key="1">
    <source>
        <dbReference type="EMBL" id="KPA35161.1"/>
    </source>
</evidence>
<organism evidence="1 2">
    <name type="scientific">Fusarium langsethiae</name>
    <dbReference type="NCBI Taxonomy" id="179993"/>
    <lineage>
        <taxon>Eukaryota</taxon>
        <taxon>Fungi</taxon>
        <taxon>Dikarya</taxon>
        <taxon>Ascomycota</taxon>
        <taxon>Pezizomycotina</taxon>
        <taxon>Sordariomycetes</taxon>
        <taxon>Hypocreomycetidae</taxon>
        <taxon>Hypocreales</taxon>
        <taxon>Nectriaceae</taxon>
        <taxon>Fusarium</taxon>
    </lineage>
</organism>
<sequence>SNINSSSEFYLEIKSIFDDAIVALKAEDSTIVSRLDGMRQLMDDKERFAAGIKNGMVDPGSQELTSIQEEIDFLNQCRSEISDWTQCFSFTGRAAVLIATQPKAFKDKLMAAV</sequence>
<reference evidence="1 2" key="1">
    <citation type="submission" date="2015-04" db="EMBL/GenBank/DDBJ databases">
        <title>The draft genome sequence of Fusarium langsethiae, a T-2/HT-2 mycotoxin producer.</title>
        <authorList>
            <person name="Lysoe E."/>
            <person name="Divon H.H."/>
            <person name="Terzi V."/>
            <person name="Orru L."/>
            <person name="Lamontanara A."/>
            <person name="Kolseth A.-K."/>
            <person name="Frandsen R.J."/>
            <person name="Nielsen K."/>
            <person name="Thrane U."/>
        </authorList>
    </citation>
    <scope>NUCLEOTIDE SEQUENCE [LARGE SCALE GENOMIC DNA]</scope>
    <source>
        <strain evidence="1 2">Fl201059</strain>
    </source>
</reference>
<dbReference type="AlphaFoldDB" id="A0A0N1J249"/>
<protein>
    <submittedName>
        <fullName evidence="1">Uncharacterized protein</fullName>
    </submittedName>
</protein>
<gene>
    <name evidence="1" type="ORF">FLAG1_12171</name>
</gene>
<keyword evidence="2" id="KW-1185">Reference proteome</keyword>
<dbReference type="EMBL" id="JXCE01001482">
    <property type="protein sequence ID" value="KPA35161.1"/>
    <property type="molecule type" value="Genomic_DNA"/>
</dbReference>
<dbReference type="Proteomes" id="UP000037904">
    <property type="component" value="Unassembled WGS sequence"/>
</dbReference>